<dbReference type="Pfam" id="PF01015">
    <property type="entry name" value="Ribosomal_S3Ae"/>
    <property type="match status" value="1"/>
</dbReference>
<accession>A0A8C2NNJ6</accession>
<sequence>MAVGKNKRLTKGGKKGAKKKVVDRFSKKDWHDYDVKAPAMFNIRNTGKTLTTGIQGIKIASDGLKRYIFEVSLADLQNDEVAFRKFKPITKDVQGKKLPD</sequence>
<keyword evidence="1" id="KW-0963">Cytoplasm</keyword>
<dbReference type="Ensembl" id="ENSCHIT00010009763.1">
    <property type="protein sequence ID" value="ENSCHIP00010006997.1"/>
    <property type="gene ID" value="ENSCHIG00010005059.1"/>
</dbReference>
<reference evidence="5" key="2">
    <citation type="submission" date="2025-08" db="UniProtKB">
        <authorList>
            <consortium name="Ensembl"/>
        </authorList>
    </citation>
    <scope>IDENTIFICATION</scope>
</reference>
<keyword evidence="3" id="KW-0687">Ribonucleoprotein</keyword>
<dbReference type="GO" id="GO:0006412">
    <property type="term" value="P:translation"/>
    <property type="evidence" value="ECO:0007669"/>
    <property type="project" value="InterPro"/>
</dbReference>
<evidence type="ECO:0000256" key="1">
    <source>
        <dbReference type="ARBA" id="ARBA00022490"/>
    </source>
</evidence>
<feature type="compositionally biased region" description="Basic residues" evidence="4">
    <location>
        <begin position="1"/>
        <end position="19"/>
    </location>
</feature>
<evidence type="ECO:0000256" key="3">
    <source>
        <dbReference type="ARBA" id="ARBA00023274"/>
    </source>
</evidence>
<dbReference type="AlphaFoldDB" id="A0A8C2NNJ6"/>
<dbReference type="PANTHER" id="PTHR11830">
    <property type="entry name" value="40S RIBOSOMAL PROTEIN S3A"/>
    <property type="match status" value="1"/>
</dbReference>
<keyword evidence="2" id="KW-0689">Ribosomal protein</keyword>
<dbReference type="SMART" id="SM01397">
    <property type="entry name" value="Ribosomal_S3Ae"/>
    <property type="match status" value="1"/>
</dbReference>
<dbReference type="InterPro" id="IPR001593">
    <property type="entry name" value="Ribosomal_eS1"/>
</dbReference>
<evidence type="ECO:0000256" key="4">
    <source>
        <dbReference type="SAM" id="MobiDB-lite"/>
    </source>
</evidence>
<evidence type="ECO:0008006" key="6">
    <source>
        <dbReference type="Google" id="ProtNLM"/>
    </source>
</evidence>
<dbReference type="GO" id="GO:0003735">
    <property type="term" value="F:structural constituent of ribosome"/>
    <property type="evidence" value="ECO:0007669"/>
    <property type="project" value="InterPro"/>
</dbReference>
<protein>
    <recommendedName>
        <fullName evidence="6">40S ribosomal protein S3a</fullName>
    </recommendedName>
</protein>
<organism evidence="5">
    <name type="scientific">Capra hircus</name>
    <name type="common">Goat</name>
    <dbReference type="NCBI Taxonomy" id="9925"/>
    <lineage>
        <taxon>Eukaryota</taxon>
        <taxon>Metazoa</taxon>
        <taxon>Chordata</taxon>
        <taxon>Craniata</taxon>
        <taxon>Vertebrata</taxon>
        <taxon>Euteleostomi</taxon>
        <taxon>Mammalia</taxon>
        <taxon>Eutheria</taxon>
        <taxon>Laurasiatheria</taxon>
        <taxon>Artiodactyla</taxon>
        <taxon>Ruminantia</taxon>
        <taxon>Pecora</taxon>
        <taxon>Bovidae</taxon>
        <taxon>Caprinae</taxon>
        <taxon>Capra</taxon>
    </lineage>
</organism>
<evidence type="ECO:0000313" key="5">
    <source>
        <dbReference type="Ensembl" id="ENSCHIP00010006997.1"/>
    </source>
</evidence>
<reference evidence="5" key="1">
    <citation type="submission" date="2019-03" db="EMBL/GenBank/DDBJ databases">
        <title>Genome sequencing and reference-guided assembly of Black Bengal Goat (Capra hircus).</title>
        <authorList>
            <person name="Siddiki A.Z."/>
            <person name="Baten A."/>
            <person name="Billah M."/>
            <person name="Alam M.A.U."/>
            <person name="Shawrob K.S.M."/>
            <person name="Saha S."/>
            <person name="Chowdhury M."/>
            <person name="Rahman A.H."/>
            <person name="Stear M."/>
            <person name="Miah G."/>
            <person name="Das G.B."/>
            <person name="Hossain M.M."/>
            <person name="Kumkum M."/>
            <person name="Islam M.S."/>
            <person name="Mollah A.M."/>
            <person name="Ahsan A."/>
            <person name="Tusar F."/>
            <person name="Khan M.K.I."/>
        </authorList>
    </citation>
    <scope>NUCLEOTIDE SEQUENCE [LARGE SCALE GENOMIC DNA]</scope>
</reference>
<dbReference type="GO" id="GO:0005840">
    <property type="term" value="C:ribosome"/>
    <property type="evidence" value="ECO:0007669"/>
    <property type="project" value="UniProtKB-KW"/>
</dbReference>
<dbReference type="GO" id="GO:1990904">
    <property type="term" value="C:ribonucleoprotein complex"/>
    <property type="evidence" value="ECO:0007669"/>
    <property type="project" value="UniProtKB-KW"/>
</dbReference>
<name>A0A8C2NNJ6_CAPHI</name>
<feature type="region of interest" description="Disordered" evidence="4">
    <location>
        <begin position="1"/>
        <end position="20"/>
    </location>
</feature>
<evidence type="ECO:0000256" key="2">
    <source>
        <dbReference type="ARBA" id="ARBA00022980"/>
    </source>
</evidence>
<proteinExistence type="predicted"/>